<evidence type="ECO:0000256" key="1">
    <source>
        <dbReference type="SAM" id="MobiDB-lite"/>
    </source>
</evidence>
<reference evidence="3" key="1">
    <citation type="submission" date="2023-07" db="EMBL/GenBank/DDBJ databases">
        <title>Chromosome-level Genome Assembly of Striped Snakehead (Channa striata).</title>
        <authorList>
            <person name="Liu H."/>
        </authorList>
    </citation>
    <scope>NUCLEOTIDE SEQUENCE</scope>
    <source>
        <strain evidence="3">Gz</strain>
        <tissue evidence="3">Muscle</tissue>
    </source>
</reference>
<feature type="compositionally biased region" description="Basic and acidic residues" evidence="1">
    <location>
        <begin position="205"/>
        <end position="215"/>
    </location>
</feature>
<dbReference type="PANTHER" id="PTHR15836:SF4">
    <property type="entry name" value="PERIPHILIN-1"/>
    <property type="match status" value="1"/>
</dbReference>
<feature type="compositionally biased region" description="Basic and acidic residues" evidence="1">
    <location>
        <begin position="184"/>
        <end position="197"/>
    </location>
</feature>
<feature type="region of interest" description="Disordered" evidence="1">
    <location>
        <begin position="97"/>
        <end position="302"/>
    </location>
</feature>
<sequence length="393" mass="45042">MRKYVKGVLCQGVFTSLFGSSMFSGTLKVNQRGNQNNNVNMAYRHSRKSIREAYEEHFLPIDAREVTVRRVVNIVEKRSAMARQGLDYDRNFHEDQWFGGPQNYQDAREFHDEDPYPPNDRRCMDENFSNFHRNSSPPRNEGPYSQQYYSRDDLRHQLPPRNNSRPGPYFRQRGRGSGSSLRSLPDRKAKEDRDDYRSSPALAIMRDRSPIRREAQPPAVLGRSGSNSSNRSFSPDRDKGCTYQQGQQRHKPTVLTSHTPSSSVEESPHNSGTSKEQTSASVVESEEVVAAASTEPKPTPEEDFKARRLEAIKAKALEIEKHYRQDCETFRTVVKMLVAKEPSLENLLQTPLDKNLLEIKDRCLDALKHFVKELDEVLEQPDTSVQDTGHKTV</sequence>
<feature type="domain" description="Periphilin-1 C-terminal" evidence="2">
    <location>
        <begin position="297"/>
        <end position="376"/>
    </location>
</feature>
<protein>
    <recommendedName>
        <fullName evidence="2">Periphilin-1 C-terminal domain-containing protein</fullName>
    </recommendedName>
</protein>
<name>A0AA88ST98_CHASR</name>
<dbReference type="GO" id="GO:0005654">
    <property type="term" value="C:nucleoplasm"/>
    <property type="evidence" value="ECO:0007669"/>
    <property type="project" value="TreeGrafter"/>
</dbReference>
<feature type="compositionally biased region" description="Low complexity" evidence="1">
    <location>
        <begin position="278"/>
        <end position="295"/>
    </location>
</feature>
<feature type="compositionally biased region" description="Polar residues" evidence="1">
    <location>
        <begin position="127"/>
        <end position="149"/>
    </location>
</feature>
<accession>A0AA88ST98</accession>
<organism evidence="3 4">
    <name type="scientific">Channa striata</name>
    <name type="common">Snakehead murrel</name>
    <name type="synonym">Ophicephalus striatus</name>
    <dbReference type="NCBI Taxonomy" id="64152"/>
    <lineage>
        <taxon>Eukaryota</taxon>
        <taxon>Metazoa</taxon>
        <taxon>Chordata</taxon>
        <taxon>Craniata</taxon>
        <taxon>Vertebrata</taxon>
        <taxon>Euteleostomi</taxon>
        <taxon>Actinopterygii</taxon>
        <taxon>Neopterygii</taxon>
        <taxon>Teleostei</taxon>
        <taxon>Neoteleostei</taxon>
        <taxon>Acanthomorphata</taxon>
        <taxon>Anabantaria</taxon>
        <taxon>Anabantiformes</taxon>
        <taxon>Channoidei</taxon>
        <taxon>Channidae</taxon>
        <taxon>Channa</taxon>
    </lineage>
</organism>
<dbReference type="Pfam" id="PF25234">
    <property type="entry name" value="Periphilin_C"/>
    <property type="match status" value="1"/>
</dbReference>
<dbReference type="EMBL" id="JAUPFM010000009">
    <property type="protein sequence ID" value="KAK2842515.1"/>
    <property type="molecule type" value="Genomic_DNA"/>
</dbReference>
<feature type="compositionally biased region" description="Basic and acidic residues" evidence="1">
    <location>
        <begin position="106"/>
        <end position="125"/>
    </location>
</feature>
<keyword evidence="4" id="KW-1185">Reference proteome</keyword>
<dbReference type="Proteomes" id="UP001187415">
    <property type="component" value="Unassembled WGS sequence"/>
</dbReference>
<evidence type="ECO:0000259" key="2">
    <source>
        <dbReference type="Pfam" id="PF25234"/>
    </source>
</evidence>
<dbReference type="InterPro" id="IPR028851">
    <property type="entry name" value="Pphln1"/>
</dbReference>
<dbReference type="GO" id="GO:0045814">
    <property type="term" value="P:negative regulation of gene expression, epigenetic"/>
    <property type="evidence" value="ECO:0007669"/>
    <property type="project" value="TreeGrafter"/>
</dbReference>
<dbReference type="GO" id="GO:0045892">
    <property type="term" value="P:negative regulation of DNA-templated transcription"/>
    <property type="evidence" value="ECO:0007669"/>
    <property type="project" value="InterPro"/>
</dbReference>
<dbReference type="AlphaFoldDB" id="A0AA88ST98"/>
<feature type="compositionally biased region" description="Polar residues" evidence="1">
    <location>
        <begin position="254"/>
        <end position="277"/>
    </location>
</feature>
<feature type="compositionally biased region" description="Low complexity" evidence="1">
    <location>
        <begin position="222"/>
        <end position="232"/>
    </location>
</feature>
<dbReference type="CDD" id="cd22896">
    <property type="entry name" value="periphilin-like"/>
    <property type="match status" value="1"/>
</dbReference>
<proteinExistence type="predicted"/>
<dbReference type="InterPro" id="IPR057603">
    <property type="entry name" value="Periphilin-1_C"/>
</dbReference>
<evidence type="ECO:0000313" key="4">
    <source>
        <dbReference type="Proteomes" id="UP001187415"/>
    </source>
</evidence>
<gene>
    <name evidence="3" type="ORF">Q5P01_012715</name>
</gene>
<dbReference type="GO" id="GO:0097355">
    <property type="term" value="P:protein localization to heterochromatin"/>
    <property type="evidence" value="ECO:0007669"/>
    <property type="project" value="TreeGrafter"/>
</dbReference>
<comment type="caution">
    <text evidence="3">The sequence shown here is derived from an EMBL/GenBank/DDBJ whole genome shotgun (WGS) entry which is preliminary data.</text>
</comment>
<dbReference type="PANTHER" id="PTHR15836">
    <property type="entry name" value="PERIPHILIN 1"/>
    <property type="match status" value="1"/>
</dbReference>
<evidence type="ECO:0000313" key="3">
    <source>
        <dbReference type="EMBL" id="KAK2842515.1"/>
    </source>
</evidence>